<feature type="region of interest" description="Disordered" evidence="1">
    <location>
        <begin position="135"/>
        <end position="199"/>
    </location>
</feature>
<proteinExistence type="predicted"/>
<dbReference type="PANTHER" id="PTHR28136:SF1">
    <property type="entry name" value="NUCLEUS EXPORT PROTEIN BRL1"/>
    <property type="match status" value="1"/>
</dbReference>
<feature type="compositionally biased region" description="Basic and acidic residues" evidence="1">
    <location>
        <begin position="160"/>
        <end position="174"/>
    </location>
</feature>
<feature type="compositionally biased region" description="Low complexity" evidence="1">
    <location>
        <begin position="412"/>
        <end position="427"/>
    </location>
</feature>
<dbReference type="InterPro" id="IPR018767">
    <property type="entry name" value="Brl1/Brr6_dom"/>
</dbReference>
<keyword evidence="2" id="KW-0472">Membrane</keyword>
<feature type="compositionally biased region" description="Basic and acidic residues" evidence="1">
    <location>
        <begin position="428"/>
        <end position="440"/>
    </location>
</feature>
<dbReference type="GO" id="GO:0055088">
    <property type="term" value="P:lipid homeostasis"/>
    <property type="evidence" value="ECO:0007669"/>
    <property type="project" value="InterPro"/>
</dbReference>
<dbReference type="GO" id="GO:0006998">
    <property type="term" value="P:nuclear envelope organization"/>
    <property type="evidence" value="ECO:0007669"/>
    <property type="project" value="InterPro"/>
</dbReference>
<comment type="caution">
    <text evidence="4">The sequence shown here is derived from an EMBL/GenBank/DDBJ whole genome shotgun (WGS) entry which is preliminary data.</text>
</comment>
<dbReference type="OrthoDB" id="5961at2759"/>
<keyword evidence="2" id="KW-1133">Transmembrane helix</keyword>
<sequence>MFNNIGNQRRTHESPMDWEWQTRGPTDPNSPFPQFKPQPGLNSNFQSPKPSSSFINQSSTPATPFRNPSFTTPRKAFDPDIFSEASGAETSPADNADAEDTPDAPKASMTMAEFTGGSEKKQLFGRYGASFLGYSPGRAEQRRGKYGNALAQKVRKRKRMDRDYTVSKSYRGDSDSESDSGGSRPTSKGKGKDKEENKPGWISDFLNGIESRPNLPNLLSFYTQLGFNLFLLGLTVFGIYTFWTAVRADVDNAAGEARAIVMAEIGKCARDYVDNRCGPDMRLPALENVCNAWALCMNRDPNSVGRAKVSAHTFAQIFNSFIEPISYKAMIFVVLLVTICIVANNLAFGMFRSSKPPTMPTAQPYYPPTPGQNFQWGAPPQTPQHNLGYDQWGGQPFQAIMPSQTPSHRSPSKGSRSPSKGNRSPSKGARDRSPIKGEMY</sequence>
<dbReference type="AlphaFoldDB" id="A0A8H8U5Q4"/>
<evidence type="ECO:0000313" key="5">
    <source>
        <dbReference type="Proteomes" id="UP000443090"/>
    </source>
</evidence>
<feature type="transmembrane region" description="Helical" evidence="2">
    <location>
        <begin position="329"/>
        <end position="351"/>
    </location>
</feature>
<evidence type="ECO:0000313" key="4">
    <source>
        <dbReference type="EMBL" id="TVY34718.1"/>
    </source>
</evidence>
<dbReference type="GO" id="GO:0031965">
    <property type="term" value="C:nuclear membrane"/>
    <property type="evidence" value="ECO:0007669"/>
    <property type="project" value="InterPro"/>
</dbReference>
<accession>A0A8H8U5Q4</accession>
<dbReference type="SMART" id="SM01042">
    <property type="entry name" value="Brr6_like_C_C"/>
    <property type="match status" value="1"/>
</dbReference>
<evidence type="ECO:0000256" key="2">
    <source>
        <dbReference type="SAM" id="Phobius"/>
    </source>
</evidence>
<dbReference type="Proteomes" id="UP000443090">
    <property type="component" value="Unassembled WGS sequence"/>
</dbReference>
<feature type="region of interest" description="Disordered" evidence="1">
    <location>
        <begin position="361"/>
        <end position="440"/>
    </location>
</feature>
<dbReference type="PANTHER" id="PTHR28136">
    <property type="entry name" value="NUCLEUS EXPORT PROTEIN BRR6"/>
    <property type="match status" value="1"/>
</dbReference>
<dbReference type="InterPro" id="IPR040202">
    <property type="entry name" value="Brl1/Brr6"/>
</dbReference>
<dbReference type="Pfam" id="PF10104">
    <property type="entry name" value="Brr6_like_C_C"/>
    <property type="match status" value="1"/>
</dbReference>
<keyword evidence="5" id="KW-1185">Reference proteome</keyword>
<feature type="region of interest" description="Disordered" evidence="1">
    <location>
        <begin position="1"/>
        <end position="105"/>
    </location>
</feature>
<feature type="domain" description="Brl1/Brr6" evidence="3">
    <location>
        <begin position="219"/>
        <end position="352"/>
    </location>
</feature>
<protein>
    <submittedName>
        <fullName evidence="4">Nucleus export protein</fullName>
    </submittedName>
</protein>
<gene>
    <name evidence="4" type="primary">brr6</name>
    <name evidence="4" type="ORF">LOCC1_G007673</name>
</gene>
<evidence type="ECO:0000259" key="3">
    <source>
        <dbReference type="SMART" id="SM01042"/>
    </source>
</evidence>
<evidence type="ECO:0000256" key="1">
    <source>
        <dbReference type="SAM" id="MobiDB-lite"/>
    </source>
</evidence>
<reference evidence="4 5" key="1">
    <citation type="submission" date="2018-05" db="EMBL/GenBank/DDBJ databases">
        <title>Genome sequencing and assembly of the regulated plant pathogen Lachnellula willkommii and related sister species for the development of diagnostic species identification markers.</title>
        <authorList>
            <person name="Giroux E."/>
            <person name="Bilodeau G."/>
        </authorList>
    </citation>
    <scope>NUCLEOTIDE SEQUENCE [LARGE SCALE GENOMIC DNA]</scope>
    <source>
        <strain evidence="4 5">CBS 160.35</strain>
    </source>
</reference>
<feature type="compositionally biased region" description="Polar residues" evidence="1">
    <location>
        <begin position="40"/>
        <end position="72"/>
    </location>
</feature>
<organism evidence="4 5">
    <name type="scientific">Lachnellula occidentalis</name>
    <dbReference type="NCBI Taxonomy" id="215460"/>
    <lineage>
        <taxon>Eukaryota</taxon>
        <taxon>Fungi</taxon>
        <taxon>Dikarya</taxon>
        <taxon>Ascomycota</taxon>
        <taxon>Pezizomycotina</taxon>
        <taxon>Leotiomycetes</taxon>
        <taxon>Helotiales</taxon>
        <taxon>Lachnaceae</taxon>
        <taxon>Lachnellula</taxon>
    </lineage>
</organism>
<feature type="transmembrane region" description="Helical" evidence="2">
    <location>
        <begin position="221"/>
        <end position="243"/>
    </location>
</feature>
<dbReference type="EMBL" id="QGMI01001100">
    <property type="protein sequence ID" value="TVY34718.1"/>
    <property type="molecule type" value="Genomic_DNA"/>
</dbReference>
<name>A0A8H8U5Q4_9HELO</name>
<keyword evidence="2" id="KW-0812">Transmembrane</keyword>